<evidence type="ECO:0000256" key="1">
    <source>
        <dbReference type="SAM" id="MobiDB-lite"/>
    </source>
</evidence>
<dbReference type="AlphaFoldDB" id="A0A6J4VFM6"/>
<gene>
    <name evidence="2" type="ORF">AVDCRST_MAG19-2923</name>
</gene>
<evidence type="ECO:0000313" key="2">
    <source>
        <dbReference type="EMBL" id="CAA9572378.1"/>
    </source>
</evidence>
<reference evidence="2" key="1">
    <citation type="submission" date="2020-02" db="EMBL/GenBank/DDBJ databases">
        <authorList>
            <person name="Meier V. D."/>
        </authorList>
    </citation>
    <scope>NUCLEOTIDE SEQUENCE</scope>
    <source>
        <strain evidence="2">AVDCRST_MAG19</strain>
    </source>
</reference>
<feature type="compositionally biased region" description="Gly residues" evidence="1">
    <location>
        <begin position="142"/>
        <end position="155"/>
    </location>
</feature>
<protein>
    <submittedName>
        <fullName evidence="2">Uncharacterized protein</fullName>
    </submittedName>
</protein>
<organism evidence="2">
    <name type="scientific">uncultured Thermomicrobiales bacterium</name>
    <dbReference type="NCBI Taxonomy" id="1645740"/>
    <lineage>
        <taxon>Bacteria</taxon>
        <taxon>Pseudomonadati</taxon>
        <taxon>Thermomicrobiota</taxon>
        <taxon>Thermomicrobia</taxon>
        <taxon>Thermomicrobiales</taxon>
        <taxon>environmental samples</taxon>
    </lineage>
</organism>
<name>A0A6J4VFM6_9BACT</name>
<proteinExistence type="predicted"/>
<dbReference type="EMBL" id="CADCWL010000150">
    <property type="protein sequence ID" value="CAA9572378.1"/>
    <property type="molecule type" value="Genomic_DNA"/>
</dbReference>
<accession>A0A6J4VFM6</accession>
<feature type="compositionally biased region" description="Basic and acidic residues" evidence="1">
    <location>
        <begin position="1"/>
        <end position="17"/>
    </location>
</feature>
<feature type="region of interest" description="Disordered" evidence="1">
    <location>
        <begin position="1"/>
        <end position="155"/>
    </location>
</feature>
<sequence length="155" mass="16893">MRRLLVPDRAQRRERGGRQARRRERVPVQTRQPRAVERQRGPLQPKQEAERLLPVRVPLLPDPCRRSRQGRAAREGRHSGHHAAAGGRPPPLHPGPDRRVPLGPRHRLLPSGCGGSPRRGRPLSWAAGPGAKGTARTPSDGPGVGCGGGVEFPLL</sequence>